<feature type="domain" description="MurNAc-LAA" evidence="4">
    <location>
        <begin position="505"/>
        <end position="620"/>
    </location>
</feature>
<dbReference type="SMART" id="SM00646">
    <property type="entry name" value="Ami_3"/>
    <property type="match status" value="1"/>
</dbReference>
<dbReference type="InterPro" id="IPR002508">
    <property type="entry name" value="MurNAc-LAA_cat"/>
</dbReference>
<dbReference type="PANTHER" id="PTHR30404">
    <property type="entry name" value="N-ACETYLMURAMOYL-L-ALANINE AMIDASE"/>
    <property type="match status" value="1"/>
</dbReference>
<accession>A0ABQ2EJY0</accession>
<dbReference type="Gene3D" id="3.40.630.40">
    <property type="entry name" value="Zn-dependent exopeptidases"/>
    <property type="match status" value="1"/>
</dbReference>
<keyword evidence="6" id="KW-1185">Reference proteome</keyword>
<dbReference type="EMBL" id="BMPP01000001">
    <property type="protein sequence ID" value="GGK14146.1"/>
    <property type="molecule type" value="Genomic_DNA"/>
</dbReference>
<sequence length="629" mass="65261">MRCYRHLALLSLLGALGTMPASPALAQTASEIFVSYPESGHRVAHSHVILQGSVTPGATLTVSGQAVPVGPDGLFMAWWPLKVGTNDLRMVTRKGGKSATRTLRVIRTVPRLLPASPTAIDRETLTPREALEFWDLAGDSPAERTVKVGFVGSPGGRASFRINGGAAVPMREATAGTYSGTTMLPVQALNNAPVTVSLTGRDGRTVTATATGRVSGAMGQAQLGIQNPGSVRGLALNEATTLLTDLSGAPLLYPRDEMAFALVGRQGRDFRVRLAPGVPALVTQTQVQVTPGALPVAAGGPIRLRPLTAPGTDAAPVIPLAPGTQATPAQPASALPAPASNPDLSLYLPLGGARLPFTLIQESAQRLVLTLYGPLGTPLAVPLERDPLLASVEVRTLGLGVTRVTLNLNAPQIWGFHAGYDGDDLLLTVRRPPALNPARPLEGRTITLDPGHGGSQGGGAGSLRIPEKGLVLPITLRAAELLRAQGATVHLTRSTDVTVSLYDRGLSAEASRSDLLVSVHANALPDGRDPRGVRGPEVYFTHPQAQPVAASILAALRAGLPELGSGAGLKPGANLALSRPSTQISLLVELAYLTDAGNLRALHHPGAQERFAQAIASGVSAFYAAQAQR</sequence>
<protein>
    <submittedName>
        <fullName evidence="5">N-acetylmuramoyl-L-alanine amidase</fullName>
    </submittedName>
</protein>
<name>A0ABQ2EJY0_9DEIO</name>
<dbReference type="Pfam" id="PF01520">
    <property type="entry name" value="Amidase_3"/>
    <property type="match status" value="1"/>
</dbReference>
<dbReference type="Proteomes" id="UP000647587">
    <property type="component" value="Unassembled WGS sequence"/>
</dbReference>
<dbReference type="Gene3D" id="2.60.40.10">
    <property type="entry name" value="Immunoglobulins"/>
    <property type="match status" value="1"/>
</dbReference>
<keyword evidence="3" id="KW-0732">Signal</keyword>
<evidence type="ECO:0000256" key="2">
    <source>
        <dbReference type="SAM" id="MobiDB-lite"/>
    </source>
</evidence>
<dbReference type="CDD" id="cd02696">
    <property type="entry name" value="MurNAc-LAA"/>
    <property type="match status" value="1"/>
</dbReference>
<dbReference type="PANTHER" id="PTHR30404:SF0">
    <property type="entry name" value="N-ACETYLMURAMOYL-L-ALANINE AMIDASE AMIC"/>
    <property type="match status" value="1"/>
</dbReference>
<proteinExistence type="predicted"/>
<dbReference type="SUPFAM" id="SSF53187">
    <property type="entry name" value="Zn-dependent exopeptidases"/>
    <property type="match status" value="1"/>
</dbReference>
<feature type="region of interest" description="Disordered" evidence="2">
    <location>
        <begin position="438"/>
        <end position="462"/>
    </location>
</feature>
<dbReference type="InterPro" id="IPR013783">
    <property type="entry name" value="Ig-like_fold"/>
</dbReference>
<organism evidence="5 6">
    <name type="scientific">Deinococcus malanensis</name>
    <dbReference type="NCBI Taxonomy" id="1706855"/>
    <lineage>
        <taxon>Bacteria</taxon>
        <taxon>Thermotogati</taxon>
        <taxon>Deinococcota</taxon>
        <taxon>Deinococci</taxon>
        <taxon>Deinococcales</taxon>
        <taxon>Deinococcaceae</taxon>
        <taxon>Deinococcus</taxon>
    </lineage>
</organism>
<evidence type="ECO:0000256" key="3">
    <source>
        <dbReference type="SAM" id="SignalP"/>
    </source>
</evidence>
<evidence type="ECO:0000256" key="1">
    <source>
        <dbReference type="ARBA" id="ARBA00022801"/>
    </source>
</evidence>
<feature type="signal peptide" evidence="3">
    <location>
        <begin position="1"/>
        <end position="26"/>
    </location>
</feature>
<dbReference type="InterPro" id="IPR050695">
    <property type="entry name" value="N-acetylmuramoyl_amidase_3"/>
</dbReference>
<comment type="caution">
    <text evidence="5">The sequence shown here is derived from an EMBL/GenBank/DDBJ whole genome shotgun (WGS) entry which is preliminary data.</text>
</comment>
<keyword evidence="1" id="KW-0378">Hydrolase</keyword>
<dbReference type="RefSeq" id="WP_189004082.1">
    <property type="nucleotide sequence ID" value="NZ_BMPP01000001.1"/>
</dbReference>
<evidence type="ECO:0000313" key="5">
    <source>
        <dbReference type="EMBL" id="GGK14146.1"/>
    </source>
</evidence>
<feature type="chain" id="PRO_5045078908" evidence="3">
    <location>
        <begin position="27"/>
        <end position="629"/>
    </location>
</feature>
<reference evidence="6" key="1">
    <citation type="journal article" date="2019" name="Int. J. Syst. Evol. Microbiol.">
        <title>The Global Catalogue of Microorganisms (GCM) 10K type strain sequencing project: providing services to taxonomists for standard genome sequencing and annotation.</title>
        <authorList>
            <consortium name="The Broad Institute Genomics Platform"/>
            <consortium name="The Broad Institute Genome Sequencing Center for Infectious Disease"/>
            <person name="Wu L."/>
            <person name="Ma J."/>
        </authorList>
    </citation>
    <scope>NUCLEOTIDE SEQUENCE [LARGE SCALE GENOMIC DNA]</scope>
    <source>
        <strain evidence="6">JCM 30331</strain>
    </source>
</reference>
<evidence type="ECO:0000313" key="6">
    <source>
        <dbReference type="Proteomes" id="UP000647587"/>
    </source>
</evidence>
<gene>
    <name evidence="5" type="ORF">GCM10008955_04340</name>
</gene>
<evidence type="ECO:0000259" key="4">
    <source>
        <dbReference type="SMART" id="SM00646"/>
    </source>
</evidence>
<feature type="compositionally biased region" description="Gly residues" evidence="2">
    <location>
        <begin position="451"/>
        <end position="461"/>
    </location>
</feature>